<dbReference type="SUPFAM" id="SSF56327">
    <property type="entry name" value="LDH C-terminal domain-like"/>
    <property type="match status" value="1"/>
</dbReference>
<dbReference type="EMBL" id="KN749405">
    <property type="protein sequence ID" value="KIH50543.1"/>
    <property type="molecule type" value="Genomic_DNA"/>
</dbReference>
<dbReference type="Proteomes" id="UP000054047">
    <property type="component" value="Unassembled WGS sequence"/>
</dbReference>
<gene>
    <name evidence="2" type="ORF">ANCDUO_19377</name>
</gene>
<organism evidence="2 3">
    <name type="scientific">Ancylostoma duodenale</name>
    <dbReference type="NCBI Taxonomy" id="51022"/>
    <lineage>
        <taxon>Eukaryota</taxon>
        <taxon>Metazoa</taxon>
        <taxon>Ecdysozoa</taxon>
        <taxon>Nematoda</taxon>
        <taxon>Chromadorea</taxon>
        <taxon>Rhabditida</taxon>
        <taxon>Rhabditina</taxon>
        <taxon>Rhabditomorpha</taxon>
        <taxon>Strongyloidea</taxon>
        <taxon>Ancylostomatidae</taxon>
        <taxon>Ancylostomatinae</taxon>
        <taxon>Ancylostoma</taxon>
    </lineage>
</organism>
<accession>A0A0C2C2M4</accession>
<protein>
    <recommendedName>
        <fullName evidence="1">Lactate/malate dehydrogenase C-terminal domain-containing protein</fullName>
    </recommendedName>
</protein>
<dbReference type="Pfam" id="PF02866">
    <property type="entry name" value="Ldh_1_C"/>
    <property type="match status" value="1"/>
</dbReference>
<dbReference type="InterPro" id="IPR022383">
    <property type="entry name" value="Lactate/malate_DH_C"/>
</dbReference>
<dbReference type="GO" id="GO:0004459">
    <property type="term" value="F:L-lactate dehydrogenase (NAD+) activity"/>
    <property type="evidence" value="ECO:0007669"/>
    <property type="project" value="TreeGrafter"/>
</dbReference>
<evidence type="ECO:0000259" key="1">
    <source>
        <dbReference type="Pfam" id="PF02866"/>
    </source>
</evidence>
<proteinExistence type="predicted"/>
<dbReference type="PANTHER" id="PTHR43128">
    <property type="entry name" value="L-2-HYDROXYCARBOXYLATE DEHYDROGENASE (NAD(P)(+))"/>
    <property type="match status" value="1"/>
</dbReference>
<dbReference type="AlphaFoldDB" id="A0A0C2C2M4"/>
<reference evidence="2 3" key="1">
    <citation type="submission" date="2013-12" db="EMBL/GenBank/DDBJ databases">
        <title>Draft genome of the parsitic nematode Ancylostoma duodenale.</title>
        <authorList>
            <person name="Mitreva M."/>
        </authorList>
    </citation>
    <scope>NUCLEOTIDE SEQUENCE [LARGE SCALE GENOMIC DNA]</scope>
    <source>
        <strain evidence="2 3">Zhejiang</strain>
    </source>
</reference>
<evidence type="ECO:0000313" key="2">
    <source>
        <dbReference type="EMBL" id="KIH50543.1"/>
    </source>
</evidence>
<dbReference type="Gene3D" id="3.90.110.10">
    <property type="entry name" value="Lactate dehydrogenase/glycoside hydrolase, family 4, C-terminal"/>
    <property type="match status" value="1"/>
</dbReference>
<evidence type="ECO:0000313" key="3">
    <source>
        <dbReference type="Proteomes" id="UP000054047"/>
    </source>
</evidence>
<dbReference type="OrthoDB" id="5405561at2759"/>
<keyword evidence="3" id="KW-1185">Reference proteome</keyword>
<sequence length="69" mass="7827">MNNARNVYALSTNVKGMHGITDDVYLSLPCVLGMNGVTHIIKQNLSQDEVEKLHKSWKTLFEVQNQIKL</sequence>
<dbReference type="GO" id="GO:0006089">
    <property type="term" value="P:lactate metabolic process"/>
    <property type="evidence" value="ECO:0007669"/>
    <property type="project" value="TreeGrafter"/>
</dbReference>
<feature type="domain" description="Lactate/malate dehydrogenase C-terminal" evidence="1">
    <location>
        <begin position="8"/>
        <end position="66"/>
    </location>
</feature>
<dbReference type="PANTHER" id="PTHR43128:SF16">
    <property type="entry name" value="L-LACTATE DEHYDROGENASE"/>
    <property type="match status" value="1"/>
</dbReference>
<name>A0A0C2C2M4_9BILA</name>
<dbReference type="InterPro" id="IPR015955">
    <property type="entry name" value="Lactate_DH/Glyco_Ohase_4_C"/>
</dbReference>